<protein>
    <recommendedName>
        <fullName evidence="9">PIH1 N-terminal domain-containing protein</fullName>
    </recommendedName>
</protein>
<proteinExistence type="inferred from homology"/>
<feature type="region of interest" description="Disordered" evidence="8">
    <location>
        <begin position="1369"/>
        <end position="1450"/>
    </location>
</feature>
<accession>A0A7J6MAY4</accession>
<dbReference type="GO" id="GO:0005344">
    <property type="term" value="F:oxygen carrier activity"/>
    <property type="evidence" value="ECO:0007669"/>
    <property type="project" value="InterPro"/>
</dbReference>
<feature type="domain" description="PIH1 N-terminal" evidence="9">
    <location>
        <begin position="1636"/>
        <end position="1750"/>
    </location>
</feature>
<gene>
    <name evidence="10" type="ORF">FOZ61_006589</name>
</gene>
<evidence type="ECO:0000256" key="1">
    <source>
        <dbReference type="ARBA" id="ARBA00001971"/>
    </source>
</evidence>
<feature type="compositionally biased region" description="Basic residues" evidence="8">
    <location>
        <begin position="1372"/>
        <end position="1383"/>
    </location>
</feature>
<comment type="similarity">
    <text evidence="7">Belongs to the truncated hemoglobin family. Group II subfamily.</text>
</comment>
<dbReference type="InterPro" id="IPR009050">
    <property type="entry name" value="Globin-like_sf"/>
</dbReference>
<dbReference type="Proteomes" id="UP000570595">
    <property type="component" value="Unassembled WGS sequence"/>
</dbReference>
<evidence type="ECO:0000256" key="8">
    <source>
        <dbReference type="SAM" id="MobiDB-lite"/>
    </source>
</evidence>
<feature type="compositionally biased region" description="Basic and acidic residues" evidence="8">
    <location>
        <begin position="1611"/>
        <end position="1628"/>
    </location>
</feature>
<dbReference type="OrthoDB" id="431117at2759"/>
<evidence type="ECO:0000256" key="5">
    <source>
        <dbReference type="ARBA" id="ARBA00022723"/>
    </source>
</evidence>
<feature type="compositionally biased region" description="Basic and acidic residues" evidence="8">
    <location>
        <begin position="1866"/>
        <end position="1876"/>
    </location>
</feature>
<dbReference type="GO" id="GO:0019825">
    <property type="term" value="F:oxygen binding"/>
    <property type="evidence" value="ECO:0007669"/>
    <property type="project" value="InterPro"/>
</dbReference>
<evidence type="ECO:0000256" key="2">
    <source>
        <dbReference type="ARBA" id="ARBA00009660"/>
    </source>
</evidence>
<keyword evidence="3" id="KW-0813">Transport</keyword>
<evidence type="ECO:0000256" key="4">
    <source>
        <dbReference type="ARBA" id="ARBA00022617"/>
    </source>
</evidence>
<dbReference type="Pfam" id="PF08190">
    <property type="entry name" value="PIH1"/>
    <property type="match status" value="1"/>
</dbReference>
<dbReference type="Gene3D" id="1.10.490.10">
    <property type="entry name" value="Globins"/>
    <property type="match status" value="8"/>
</dbReference>
<evidence type="ECO:0000256" key="6">
    <source>
        <dbReference type="ARBA" id="ARBA00023004"/>
    </source>
</evidence>
<dbReference type="GO" id="GO:0020037">
    <property type="term" value="F:heme binding"/>
    <property type="evidence" value="ECO:0007669"/>
    <property type="project" value="InterPro"/>
</dbReference>
<evidence type="ECO:0000313" key="11">
    <source>
        <dbReference type="Proteomes" id="UP000570595"/>
    </source>
</evidence>
<sequence length="1876" mass="209174">MHDVGLDVPPDGCDRTPEVRPHVHRGKLFDSNELLGVEGPRGIHSAHHVSGETTLHGWVCSLARRNIVRCSGEQVVRSHCCFLPHSSSGTGILPRQLYPGRHKGPHDDRECGGFNSEELVLFKRRRCYFKLTVKRTSALNRLMADVAALLESIERSQSEVESVKLRIANVAGKLNQVRMAVATSSGPSSAMKDVGTNRLRDEIAKARDGIKQFKNLIKDAAEAAAAEEQTTMGFGALKKRMAHDDKTKTLYERIGGDLTLETAVEMAYGRALQDPRTRAYFEKNQRKMASIRQKMHQFLSGLMGGPVLYDEENVKPAHYHMNITDYHFDAVVEHFQNAVEELGVHPNAVLDAVTAFRTVRREITTGCTVRMEVARRNMEKGKDLLYRKVGEAKGVAKFMERLYDLICIDTRIKKFFQGKDVNKVKKSQTVFFTEVLGGDNKWKGRSIPEIHKGMNVDDYHFDCLLMNAEKALSGLGVEEDTIDEVLVVLEGFRAEVLNRKRGINAAHKVVDGKTVLERLGGEMNMESLIETMYSGCLVDPRVKYYFALEPAKMTNLKSKMAQVIVGLSGGPAVYDLKRLRPLHYNMNITDYHFDTMLENLRVACEMMELTPELTRDIAEVAASVRPDITAGCTVRLEIARKKTESAGTDGLFCVLGGDEGVMKFMDKLYESVLLDDRIQHFFSGAKLDSVKKSQAEYVAQLFGSAREYMGRELPRIHAMIRIADFHFDCFIEQCRKNLAACGLDSDSVDECTVLLETARASVVHPDLRKHDSKRAQQLANMKPMYDRIGGEPALTKLIDIVYDKALVDTSLRSFLEKNKAKVSSIKKKMIQFLCGITGGPTSYDANDMLPAHYNMNITDYHFDAMLILIRETFLRELDMKRSDSRELMKLLQPVRPMVTTGFGVRREIALKNLSLGKDQLYRKLGGEKGIRETLNVLYQIVATDARIKEFFVEKKIKKIKEGQTKYFIEMFGGPKTSTGRELYAIHENLGVNDFHFDAFMADLQRAMLGTGVDEVIMDEVLITVEQVRPQVMGRKTVEVAGVMKNGKTLLMRLGGDMNLESLVENMYDRAVVDSRVQFFFNRDKATQRRIRMKMYQYLSGAFGGPVQYDPANLKPAHYNMNITNYHFDAILEILTRAAKEMNIDADTMDDMTQVVNGIRSDVTIGCTVRMEAARKKNETDGLDQLFMKLGGHEGISTFISRLYEFVERDNRINMFFEGSKLELIKKAQGDYISMLLGGSSEYNGRSLEEIHQTLAMTDFHLDCFLQCVQKALRDCGAEQDTTDEVVVRLESVRKAILHAHYSDAHGSLEGRVESHSVELPSASFRGMATPEGKRPRCLACLLGMLRGSRSRLHAVEVRLTDDDVTFNSGAKQQKRVSRTRRFNTRAAQTDESTVGGGGGRKLSVAVPVPWAGDLPTTPMSFRKQRTPSGSSCGENPEGAGKAGTSVSSGPELLQGTRYHVVFLGDTDSRSTCEGEAEEVVVDAAGDDTSRSACAPPEESQEIVAALQRRLREREAQTRALMHRWRAYVRGGAVHDVDRIISMKIESPCGLRRGATSSLALSAKANHSVFKGDIAFVVMSQHAPHSSALLGLEDPDSLVPGLLRLNLGGGDSQEKEVEASGPEVGKDLPEGTPEFVPKPGFVVKTILERCTNGGDMQARDEKGEAVAEFYVNVCYDYRVLQPQTREGKPAKELETALIPVSIGQRREDMKASEKAIKKRVIVDVVVHTDVMVKAKDNAQFKRFVGLLCLDRLIDLERMMEAYNREFETPMEQQQPKAIHTTMSGVHGASVAALRFREAALELPKISYKAGKQPLPHVLQADADPKLVHAGSAKAKGADSTSEANPSAERKHEPQIVPLGGTSGGDFLLRERKTVRLH</sequence>
<feature type="region of interest" description="Disordered" evidence="8">
    <location>
        <begin position="1827"/>
        <end position="1876"/>
    </location>
</feature>
<dbReference type="CDD" id="cd00454">
    <property type="entry name" value="TrHb1_N"/>
    <property type="match status" value="8"/>
</dbReference>
<keyword evidence="5" id="KW-0479">Metal-binding</keyword>
<evidence type="ECO:0000256" key="3">
    <source>
        <dbReference type="ARBA" id="ARBA00022448"/>
    </source>
</evidence>
<feature type="region of interest" description="Disordered" evidence="8">
    <location>
        <begin position="1608"/>
        <end position="1630"/>
    </location>
</feature>
<keyword evidence="4" id="KW-0349">Heme</keyword>
<evidence type="ECO:0000256" key="7">
    <source>
        <dbReference type="ARBA" id="ARBA00034496"/>
    </source>
</evidence>
<comment type="cofactor">
    <cofactor evidence="1">
        <name>heme</name>
        <dbReference type="ChEBI" id="CHEBI:30413"/>
    </cofactor>
</comment>
<dbReference type="InterPro" id="IPR019795">
    <property type="entry name" value="Globin_bac-like_CS"/>
</dbReference>
<comment type="similarity">
    <text evidence="2">Belongs to the truncated hemoglobin family. Group I subfamily.</text>
</comment>
<evidence type="ECO:0000259" key="9">
    <source>
        <dbReference type="Pfam" id="PF08190"/>
    </source>
</evidence>
<dbReference type="PROSITE" id="PS01213">
    <property type="entry name" value="GLOBIN_FAM_2"/>
    <property type="match status" value="1"/>
</dbReference>
<reference evidence="10 11" key="1">
    <citation type="submission" date="2020-04" db="EMBL/GenBank/DDBJ databases">
        <title>Perkinsus olseni comparative genomics.</title>
        <authorList>
            <person name="Bogema D.R."/>
        </authorList>
    </citation>
    <scope>NUCLEOTIDE SEQUENCE [LARGE SCALE GENOMIC DNA]</scope>
    <source>
        <strain evidence="10">ATCC PRA-179</strain>
    </source>
</reference>
<dbReference type="InterPro" id="IPR012981">
    <property type="entry name" value="PIH1_N"/>
</dbReference>
<comment type="caution">
    <text evidence="10">The sequence shown here is derived from an EMBL/GenBank/DDBJ whole genome shotgun (WGS) entry which is preliminary data.</text>
</comment>
<dbReference type="SUPFAM" id="SSF46458">
    <property type="entry name" value="Globin-like"/>
    <property type="match status" value="8"/>
</dbReference>
<dbReference type="EMBL" id="JABAHT010000038">
    <property type="protein sequence ID" value="KAF4668350.1"/>
    <property type="molecule type" value="Genomic_DNA"/>
</dbReference>
<name>A0A7J6MAY4_PEROL</name>
<dbReference type="InterPro" id="IPR012292">
    <property type="entry name" value="Globin/Proto"/>
</dbReference>
<feature type="region of interest" description="Disordered" evidence="8">
    <location>
        <begin position="1"/>
        <end position="20"/>
    </location>
</feature>
<dbReference type="InterPro" id="IPR001486">
    <property type="entry name" value="Hemoglobin_trunc"/>
</dbReference>
<dbReference type="GO" id="GO:0046872">
    <property type="term" value="F:metal ion binding"/>
    <property type="evidence" value="ECO:0007669"/>
    <property type="project" value="UniProtKB-KW"/>
</dbReference>
<dbReference type="InterPro" id="IPR044203">
    <property type="entry name" value="GlbO/GLB3-like"/>
</dbReference>
<evidence type="ECO:0000313" key="10">
    <source>
        <dbReference type="EMBL" id="KAF4668350.1"/>
    </source>
</evidence>
<keyword evidence="6" id="KW-0408">Iron</keyword>
<organism evidence="10 11">
    <name type="scientific">Perkinsus olseni</name>
    <name type="common">Perkinsus atlanticus</name>
    <dbReference type="NCBI Taxonomy" id="32597"/>
    <lineage>
        <taxon>Eukaryota</taxon>
        <taxon>Sar</taxon>
        <taxon>Alveolata</taxon>
        <taxon>Perkinsozoa</taxon>
        <taxon>Perkinsea</taxon>
        <taxon>Perkinsida</taxon>
        <taxon>Perkinsidae</taxon>
        <taxon>Perkinsus</taxon>
    </lineage>
</organism>
<dbReference type="PANTHER" id="PTHR47366">
    <property type="entry name" value="TWO-ON-TWO HEMOGLOBIN-3"/>
    <property type="match status" value="1"/>
</dbReference>
<dbReference type="Pfam" id="PF01152">
    <property type="entry name" value="Bac_globin"/>
    <property type="match status" value="8"/>
</dbReference>